<dbReference type="SUPFAM" id="SSF63829">
    <property type="entry name" value="Calcium-dependent phosphotriesterase"/>
    <property type="match status" value="1"/>
</dbReference>
<dbReference type="InterPro" id="IPR015943">
    <property type="entry name" value="WD40/YVTN_repeat-like_dom_sf"/>
</dbReference>
<feature type="compositionally biased region" description="Acidic residues" evidence="1">
    <location>
        <begin position="73"/>
        <end position="85"/>
    </location>
</feature>
<dbReference type="RefSeq" id="WP_145084628.1">
    <property type="nucleotide sequence ID" value="NZ_CP036298.1"/>
</dbReference>
<dbReference type="Pfam" id="PF13360">
    <property type="entry name" value="PQQ_2"/>
    <property type="match status" value="3"/>
</dbReference>
<feature type="domain" description="Pyrrolo-quinoline quinone repeat" evidence="3">
    <location>
        <begin position="793"/>
        <end position="1021"/>
    </location>
</feature>
<name>A0A518GFK6_9BACT</name>
<dbReference type="InterPro" id="IPR011047">
    <property type="entry name" value="Quinoprotein_ADH-like_sf"/>
</dbReference>
<dbReference type="KEGG" id="ahel:Q31a_57460"/>
<dbReference type="PANTHER" id="PTHR34512">
    <property type="entry name" value="CELL SURFACE PROTEIN"/>
    <property type="match status" value="1"/>
</dbReference>
<gene>
    <name evidence="4" type="ORF">Q31a_57460</name>
</gene>
<evidence type="ECO:0000259" key="3">
    <source>
        <dbReference type="Pfam" id="PF13360"/>
    </source>
</evidence>
<feature type="region of interest" description="Disordered" evidence="1">
    <location>
        <begin position="154"/>
        <end position="178"/>
    </location>
</feature>
<accession>A0A518GFK6</accession>
<dbReference type="AlphaFoldDB" id="A0A518GFK6"/>
<feature type="region of interest" description="Disordered" evidence="1">
    <location>
        <begin position="67"/>
        <end position="99"/>
    </location>
</feature>
<dbReference type="PANTHER" id="PTHR34512:SF30">
    <property type="entry name" value="OUTER MEMBRANE PROTEIN ASSEMBLY FACTOR BAMB"/>
    <property type="match status" value="1"/>
</dbReference>
<dbReference type="InterPro" id="IPR002372">
    <property type="entry name" value="PQQ_rpt_dom"/>
</dbReference>
<dbReference type="SMART" id="SM00564">
    <property type="entry name" value="PQQ"/>
    <property type="match status" value="5"/>
</dbReference>
<organism evidence="4 5">
    <name type="scientific">Aureliella helgolandensis</name>
    <dbReference type="NCBI Taxonomy" id="2527968"/>
    <lineage>
        <taxon>Bacteria</taxon>
        <taxon>Pseudomonadati</taxon>
        <taxon>Planctomycetota</taxon>
        <taxon>Planctomycetia</taxon>
        <taxon>Pirellulales</taxon>
        <taxon>Pirellulaceae</taxon>
        <taxon>Aureliella</taxon>
    </lineage>
</organism>
<keyword evidence="2" id="KW-1133">Transmembrane helix</keyword>
<dbReference type="SUPFAM" id="SSF50998">
    <property type="entry name" value="Quinoprotein alcohol dehydrogenase-like"/>
    <property type="match status" value="2"/>
</dbReference>
<evidence type="ECO:0000313" key="4">
    <source>
        <dbReference type="EMBL" id="QDV27358.1"/>
    </source>
</evidence>
<proteinExistence type="predicted"/>
<evidence type="ECO:0000256" key="2">
    <source>
        <dbReference type="SAM" id="Phobius"/>
    </source>
</evidence>
<dbReference type="InterPro" id="IPR018391">
    <property type="entry name" value="PQQ_b-propeller_rpt"/>
</dbReference>
<dbReference type="EMBL" id="CP036298">
    <property type="protein sequence ID" value="QDV27358.1"/>
    <property type="molecule type" value="Genomic_DNA"/>
</dbReference>
<keyword evidence="2" id="KW-0472">Membrane</keyword>
<keyword evidence="2" id="KW-0812">Transmembrane</keyword>
<feature type="domain" description="Pyrrolo-quinoline quinone repeat" evidence="3">
    <location>
        <begin position="524"/>
        <end position="625"/>
    </location>
</feature>
<dbReference type="Proteomes" id="UP000318017">
    <property type="component" value="Chromosome"/>
</dbReference>
<sequence length="1154" mass="123484">MQKQAQQFIELLDSQQLLAPEIIEELYRQVRESRTKLTPELLAKLLVDNGHLTKFQATKLVTQIRDNGAQDAESSEASESVDEELGFAPADNEQPDASAASNVAAVFVDDEDEPIDVAAGDVEEVNDGQEVADPVGLVDAVEVVEVVEAVEVSTPKKSKSAHADRKSTPPRSKAVVKRPAASAANPYDSFRVLGVGLALALVCVAGFFLVRHFWRGNAEKNLQRADDAYEQRSYDQAAKMYQEFADVFTTNENVSYARVRAALAAVRKDAEGAPDPVIGLTTAQAVLPQVANEPAMRDQQSDLAGSLVGLATKFNERADRTEETAARKDLMDQMGKLLEMIENPLFVGNAQRDQQAPTLLRIHEDRKRILREINRDEELASALQAIDEKLAAKDVLGAYQLRKELTRTYPLLLTNAGLMERVQKASEIQQSLVTTSSLNPKLSTAGIEPESGGRIVLANRSGGPAAELAGRIVYVKVKGSVYALDGETGEVRWRKFVGSDFKSDPVRLSPSKESDVMLCDPEQGLVSRLEGKSGEIVWSAELGHPVHVPVVEDEDLFVATYDGSLLSLDSVGGQTKWAIKLPQGVPASPGVARGKSNLYLPAEHSNLYVISRKDGSCQQVYYLDNQAGAIVVPPVVLLGQLFVFENGGSDSAQVRVFELDDAGLIVKESQTPFAVSGNIVVAPQIDGRRLVVLSDLGECIVLDIEPSAKTQKVSSLASVPKSNYRPQSSWLLTDSNKIWVADSRFTGFELQPALQKLKRAWIKNDGDTFTGPPQKFDDIIVHTRRLRGNRGVRVSAVQANTGEPVWENDLGVPVTLIAAPAPGKFDIVNSEGAYYAFDGQRLVNSPDTNPGDGKPSLDFSAPVVLSDGRTILFNRSKPGQLALYSPAGTKLKLFSANFGSGAPSSGAVAVGDNFAVGLDNGQFVVIDPNTGAHAASPYQVTLEPNQKVQWNTPVYLADSQTFVIASDQGQLVRLSAGDALRPLTEVTLENLLEGPLCVMGDQVCAVEASGAGDLLQFFDAASLKEGASLALLGRRVAGPFPIEDGCLVQTDSAIVCVNVDGTQRWKLDFSNSTLVAPPFTSEGQLVLATQAGGLWLVDPTQGDVLGSSDARQAFTSAPIAQSSGFLVGSDEGAVLALPIPTAPSVGGAASEGGL</sequence>
<feature type="domain" description="Pyrrolo-quinoline quinone repeat" evidence="3">
    <location>
        <begin position="1033"/>
        <end position="1128"/>
    </location>
</feature>
<protein>
    <submittedName>
        <fullName evidence="4">Outer membrane biogenesis protein BamB</fullName>
    </submittedName>
</protein>
<keyword evidence="5" id="KW-1185">Reference proteome</keyword>
<dbReference type="OrthoDB" id="226874at2"/>
<reference evidence="4 5" key="1">
    <citation type="submission" date="2019-02" db="EMBL/GenBank/DDBJ databases">
        <title>Deep-cultivation of Planctomycetes and their phenomic and genomic characterization uncovers novel biology.</title>
        <authorList>
            <person name="Wiegand S."/>
            <person name="Jogler M."/>
            <person name="Boedeker C."/>
            <person name="Pinto D."/>
            <person name="Vollmers J."/>
            <person name="Rivas-Marin E."/>
            <person name="Kohn T."/>
            <person name="Peeters S.H."/>
            <person name="Heuer A."/>
            <person name="Rast P."/>
            <person name="Oberbeckmann S."/>
            <person name="Bunk B."/>
            <person name="Jeske O."/>
            <person name="Meyerdierks A."/>
            <person name="Storesund J.E."/>
            <person name="Kallscheuer N."/>
            <person name="Luecker S."/>
            <person name="Lage O.M."/>
            <person name="Pohl T."/>
            <person name="Merkel B.J."/>
            <person name="Hornburger P."/>
            <person name="Mueller R.-W."/>
            <person name="Bruemmer F."/>
            <person name="Labrenz M."/>
            <person name="Spormann A.M."/>
            <person name="Op den Camp H."/>
            <person name="Overmann J."/>
            <person name="Amann R."/>
            <person name="Jetten M.S.M."/>
            <person name="Mascher T."/>
            <person name="Medema M.H."/>
            <person name="Devos D.P."/>
            <person name="Kaster A.-K."/>
            <person name="Ovreas L."/>
            <person name="Rohde M."/>
            <person name="Galperin M.Y."/>
            <person name="Jogler C."/>
        </authorList>
    </citation>
    <scope>NUCLEOTIDE SEQUENCE [LARGE SCALE GENOMIC DNA]</scope>
    <source>
        <strain evidence="4 5">Q31a</strain>
    </source>
</reference>
<dbReference type="Gene3D" id="2.40.128.630">
    <property type="match status" value="1"/>
</dbReference>
<feature type="transmembrane region" description="Helical" evidence="2">
    <location>
        <begin position="192"/>
        <end position="214"/>
    </location>
</feature>
<dbReference type="Gene3D" id="2.130.10.10">
    <property type="entry name" value="YVTN repeat-like/Quinoprotein amine dehydrogenase"/>
    <property type="match status" value="2"/>
</dbReference>
<evidence type="ECO:0000256" key="1">
    <source>
        <dbReference type="SAM" id="MobiDB-lite"/>
    </source>
</evidence>
<evidence type="ECO:0000313" key="5">
    <source>
        <dbReference type="Proteomes" id="UP000318017"/>
    </source>
</evidence>